<gene>
    <name evidence="3" type="ORF">AMON00008_LOCUS49163</name>
</gene>
<organism evidence="3">
    <name type="scientific">Alexandrium monilatum</name>
    <dbReference type="NCBI Taxonomy" id="311494"/>
    <lineage>
        <taxon>Eukaryota</taxon>
        <taxon>Sar</taxon>
        <taxon>Alveolata</taxon>
        <taxon>Dinophyceae</taxon>
        <taxon>Gonyaulacales</taxon>
        <taxon>Pyrocystaceae</taxon>
        <taxon>Alexandrium</taxon>
    </lineage>
</organism>
<dbReference type="InterPro" id="IPR050158">
    <property type="entry name" value="Ubiquitin_ubiquitin-like"/>
</dbReference>
<dbReference type="PROSITE" id="PS50053">
    <property type="entry name" value="UBIQUITIN_2"/>
    <property type="match status" value="1"/>
</dbReference>
<evidence type="ECO:0000256" key="1">
    <source>
        <dbReference type="SAM" id="MobiDB-lite"/>
    </source>
</evidence>
<dbReference type="Gene3D" id="3.10.20.90">
    <property type="entry name" value="Phosphatidylinositol 3-kinase Catalytic Subunit, Chain A, domain 1"/>
    <property type="match status" value="1"/>
</dbReference>
<dbReference type="AlphaFoldDB" id="A0A7S4SEP4"/>
<reference evidence="3" key="1">
    <citation type="submission" date="2021-01" db="EMBL/GenBank/DDBJ databases">
        <authorList>
            <person name="Corre E."/>
            <person name="Pelletier E."/>
            <person name="Niang G."/>
            <person name="Scheremetjew M."/>
            <person name="Finn R."/>
            <person name="Kale V."/>
            <person name="Holt S."/>
            <person name="Cochrane G."/>
            <person name="Meng A."/>
            <person name="Brown T."/>
            <person name="Cohen L."/>
        </authorList>
    </citation>
    <scope>NUCLEOTIDE SEQUENCE</scope>
    <source>
        <strain evidence="3">CCMP3105</strain>
    </source>
</reference>
<dbReference type="PANTHER" id="PTHR10666">
    <property type="entry name" value="UBIQUITIN"/>
    <property type="match status" value="1"/>
</dbReference>
<dbReference type="InterPro" id="IPR029071">
    <property type="entry name" value="Ubiquitin-like_domsf"/>
</dbReference>
<accession>A0A7S4SEP4</accession>
<feature type="domain" description="Ubiquitin-like" evidence="2">
    <location>
        <begin position="141"/>
        <end position="216"/>
    </location>
</feature>
<feature type="compositionally biased region" description="Polar residues" evidence="1">
    <location>
        <begin position="268"/>
        <end position="286"/>
    </location>
</feature>
<dbReference type="FunFam" id="3.10.20.90:FF:000160">
    <property type="entry name" value="Polyubiquitin-C"/>
    <property type="match status" value="1"/>
</dbReference>
<evidence type="ECO:0000259" key="2">
    <source>
        <dbReference type="PROSITE" id="PS50053"/>
    </source>
</evidence>
<dbReference type="SUPFAM" id="SSF54236">
    <property type="entry name" value="Ubiquitin-like"/>
    <property type="match status" value="1"/>
</dbReference>
<sequence>MEDRVRRCEEHVDEIETFVVRECNIAENRFVEIEELLNEINTVYVRDNELDLNIQRIDNRNDDFHDRLVSVEAALRHLNTVVQTIIASNRLARTPSTSFGIATLQTLEHIASSTNRLNDRIAEAEASISVLNFRAGLRGGMQIFVKTVNGKTITVDINLYDIIYNVKSTIQDKTGIPPEHQRLIFAGKQLQDGKQLIDYNIQKDATVYLLLRLHGGMPITANLDDPEASPIHESEDDPVQAAPLHTSSRGTSGGASASSITRGVGSMSIGSDSHPPTQDPQGTLAYSSDEGSVYKVEEYVVTSTTSHMDLYNKFALPNVLPETLTNKRWIVATVKGIGQEATFFSELAKLGDLSAVSTIDGQTLIGVARKASRRSAKFRLLEAEYFDLVVPRGTAAAAYIVRCLRAFQMTGLRVRQTFRISDVKQVSVAEIEMDWSTKSSEDIEREIAEAKNTDKDVRCPRQRVIVKTYNHILSAIKHKNAGKHPIKCLAKSDEWAPFASFQNLDTHECFTFDLEDGEEITFPLEDWLKKGRYIRYSLVLFGPPQIAKNARG</sequence>
<feature type="compositionally biased region" description="Low complexity" evidence="1">
    <location>
        <begin position="246"/>
        <end position="263"/>
    </location>
</feature>
<protein>
    <recommendedName>
        <fullName evidence="2">Ubiquitin-like domain-containing protein</fullName>
    </recommendedName>
</protein>
<feature type="region of interest" description="Disordered" evidence="1">
    <location>
        <begin position="224"/>
        <end position="286"/>
    </location>
</feature>
<dbReference type="InterPro" id="IPR019954">
    <property type="entry name" value="Ubiquitin_CS"/>
</dbReference>
<dbReference type="InterPro" id="IPR000626">
    <property type="entry name" value="Ubiquitin-like_dom"/>
</dbReference>
<proteinExistence type="predicted"/>
<dbReference type="Pfam" id="PF00240">
    <property type="entry name" value="ubiquitin"/>
    <property type="match status" value="1"/>
</dbReference>
<evidence type="ECO:0000313" key="3">
    <source>
        <dbReference type="EMBL" id="CAE4643395.1"/>
    </source>
</evidence>
<dbReference type="EMBL" id="HBNR01069423">
    <property type="protein sequence ID" value="CAE4643395.1"/>
    <property type="molecule type" value="Transcribed_RNA"/>
</dbReference>
<dbReference type="PRINTS" id="PR00348">
    <property type="entry name" value="UBIQUITIN"/>
</dbReference>
<name>A0A7S4SEP4_9DINO</name>
<dbReference type="InterPro" id="IPR019956">
    <property type="entry name" value="Ubiquitin_dom"/>
</dbReference>
<dbReference type="PROSITE" id="PS00299">
    <property type="entry name" value="UBIQUITIN_1"/>
    <property type="match status" value="1"/>
</dbReference>
<dbReference type="SMART" id="SM00213">
    <property type="entry name" value="UBQ"/>
    <property type="match status" value="1"/>
</dbReference>